<evidence type="ECO:0000313" key="5">
    <source>
        <dbReference type="Ensembl" id="ENSSORP00005013144.1"/>
    </source>
</evidence>
<evidence type="ECO:0000259" key="4">
    <source>
        <dbReference type="PROSITE" id="PS51720"/>
    </source>
</evidence>
<dbReference type="InterPro" id="IPR027417">
    <property type="entry name" value="P-loop_NTPase"/>
</dbReference>
<proteinExistence type="inferred from homology"/>
<dbReference type="InterPro" id="IPR045058">
    <property type="entry name" value="GIMA/IAN/Toc"/>
</dbReference>
<feature type="domain" description="AIG1-type G" evidence="4">
    <location>
        <begin position="14"/>
        <end position="212"/>
    </location>
</feature>
<dbReference type="Proteomes" id="UP000472271">
    <property type="component" value="Chromosome 1"/>
</dbReference>
<reference evidence="5" key="3">
    <citation type="submission" date="2025-09" db="UniProtKB">
        <authorList>
            <consortium name="Ensembl"/>
        </authorList>
    </citation>
    <scope>IDENTIFICATION</scope>
</reference>
<evidence type="ECO:0000313" key="6">
    <source>
        <dbReference type="Proteomes" id="UP000472271"/>
    </source>
</evidence>
<dbReference type="PROSITE" id="PS51720">
    <property type="entry name" value="G_AIG1"/>
    <property type="match status" value="1"/>
</dbReference>
<dbReference type="SUPFAM" id="SSF52540">
    <property type="entry name" value="P-loop containing nucleoside triphosphate hydrolases"/>
    <property type="match status" value="1"/>
</dbReference>
<comment type="similarity">
    <text evidence="1">Belongs to the TRAFAC class TrmE-Era-EngA-EngB-Septin-like GTPase superfamily. AIG1/Toc34/Toc159-like paraseptin GTPase family. IAN subfamily.</text>
</comment>
<dbReference type="Ensembl" id="ENSSORT00005013552.1">
    <property type="protein sequence ID" value="ENSSORP00005013144.1"/>
    <property type="gene ID" value="ENSSORG00005006837.1"/>
</dbReference>
<dbReference type="OrthoDB" id="8954335at2759"/>
<dbReference type="Pfam" id="PF04548">
    <property type="entry name" value="AIG1"/>
    <property type="match status" value="1"/>
</dbReference>
<reference evidence="5" key="1">
    <citation type="submission" date="2019-06" db="EMBL/GenBank/DDBJ databases">
        <authorList>
            <consortium name="Wellcome Sanger Institute Data Sharing"/>
        </authorList>
    </citation>
    <scope>NUCLEOTIDE SEQUENCE [LARGE SCALE GENOMIC DNA]</scope>
</reference>
<gene>
    <name evidence="5" type="primary">LOC115429078</name>
</gene>
<dbReference type="Gene3D" id="3.40.50.300">
    <property type="entry name" value="P-loop containing nucleotide triphosphate hydrolases"/>
    <property type="match status" value="1"/>
</dbReference>
<evidence type="ECO:0000256" key="1">
    <source>
        <dbReference type="ARBA" id="ARBA00008535"/>
    </source>
</evidence>
<dbReference type="RefSeq" id="XP_030004546.1">
    <property type="nucleotide sequence ID" value="XM_030148686.1"/>
</dbReference>
<keyword evidence="3" id="KW-0342">GTP-binding</keyword>
<dbReference type="GeneID" id="115429078"/>
<dbReference type="InterPro" id="IPR006703">
    <property type="entry name" value="G_AIG1"/>
</dbReference>
<evidence type="ECO:0000256" key="2">
    <source>
        <dbReference type="ARBA" id="ARBA00022741"/>
    </source>
</evidence>
<dbReference type="PANTHER" id="PTHR10903:SF188">
    <property type="entry name" value="GTPASE IMAP FAMILY MEMBER 2-LIKE-RELATED"/>
    <property type="match status" value="1"/>
</dbReference>
<organism evidence="5 6">
    <name type="scientific">Sphaeramia orbicularis</name>
    <name type="common">orbiculate cardinalfish</name>
    <dbReference type="NCBI Taxonomy" id="375764"/>
    <lineage>
        <taxon>Eukaryota</taxon>
        <taxon>Metazoa</taxon>
        <taxon>Chordata</taxon>
        <taxon>Craniata</taxon>
        <taxon>Vertebrata</taxon>
        <taxon>Euteleostomi</taxon>
        <taxon>Actinopterygii</taxon>
        <taxon>Neopterygii</taxon>
        <taxon>Teleostei</taxon>
        <taxon>Neoteleostei</taxon>
        <taxon>Acanthomorphata</taxon>
        <taxon>Gobiaria</taxon>
        <taxon>Kurtiformes</taxon>
        <taxon>Apogonoidei</taxon>
        <taxon>Apogonidae</taxon>
        <taxon>Apogoninae</taxon>
        <taxon>Sphaeramia</taxon>
    </lineage>
</organism>
<name>A0A672Z8I7_9TELE</name>
<dbReference type="AlphaFoldDB" id="A0A672Z8I7"/>
<dbReference type="FunFam" id="3.40.50.300:FF:000366">
    <property type="entry name" value="GTPase, IMAP family member 2"/>
    <property type="match status" value="1"/>
</dbReference>
<dbReference type="GO" id="GO:0005525">
    <property type="term" value="F:GTP binding"/>
    <property type="evidence" value="ECO:0007669"/>
    <property type="project" value="UniProtKB-KW"/>
</dbReference>
<accession>A0A672Z8I7</accession>
<sequence length="285" mass="31221">MDLSATDDSIYPVTPILRIILLGKTGSGKSATGNTILGREAFRTGVSPSSVTETCQKKTVQFDNRAVSVIDTPGIFDTSMTDDRLKSEIEKCIGLSAPGPHVFLLVVRLDSRFTSEEKNTVKWIKENFGEDASKHTLVLFTKGDMLDEPIEKYIDKSPELRGVISDFKARYVVFDNTCMKNHTQVADLFEKIDEIVYLNRGYYIISIYDEVQRQIRSREWWNKCANVVTTVGSHLAVGAMGAMGAAVASAPTALMAKEAAAGSLASYAMVTAAGISKTLGRWMGK</sequence>
<dbReference type="InParanoid" id="A0A672Z8I7"/>
<keyword evidence="6" id="KW-1185">Reference proteome</keyword>
<dbReference type="CDD" id="cd01852">
    <property type="entry name" value="AIG1"/>
    <property type="match status" value="1"/>
</dbReference>
<dbReference type="PANTHER" id="PTHR10903">
    <property type="entry name" value="GTPASE, IMAP FAMILY MEMBER-RELATED"/>
    <property type="match status" value="1"/>
</dbReference>
<evidence type="ECO:0000256" key="3">
    <source>
        <dbReference type="ARBA" id="ARBA00023134"/>
    </source>
</evidence>
<keyword evidence="2" id="KW-0547">Nucleotide-binding</keyword>
<reference evidence="5" key="2">
    <citation type="submission" date="2025-08" db="UniProtKB">
        <authorList>
            <consortium name="Ensembl"/>
        </authorList>
    </citation>
    <scope>IDENTIFICATION</scope>
</reference>
<protein>
    <submittedName>
        <fullName evidence="5">GTPase IMAP family member 9-like</fullName>
    </submittedName>
</protein>